<proteinExistence type="predicted"/>
<evidence type="ECO:0000313" key="1">
    <source>
        <dbReference type="EMBL" id="PHP26256.1"/>
    </source>
</evidence>
<dbReference type="AlphaFoldDB" id="A0A2G1MBZ7"/>
<accession>A0A2G1MBZ7</accession>
<evidence type="ECO:0000313" key="2">
    <source>
        <dbReference type="Proteomes" id="UP000221860"/>
    </source>
</evidence>
<protein>
    <recommendedName>
        <fullName evidence="3">Anti-bacteriophage protein A/HamA C-terminal domain-containing protein</fullName>
    </recommendedName>
</protein>
<gene>
    <name evidence="1" type="ORF">CJ301_17430</name>
</gene>
<dbReference type="EMBL" id="NQWH01000049">
    <property type="protein sequence ID" value="PHP26256.1"/>
    <property type="molecule type" value="Genomic_DNA"/>
</dbReference>
<name>A0A2G1MBZ7_9RHOB</name>
<sequence>MPLAQSKRSSGECDLSEWSIESHKRELLLALLAYLYLQQEMNAERVVAALDPRARSSTKRALPNAINKLIAPKPGDLELMEHGDEDEQEKARNRIQVSIEHRDGHLFQYLSWVAARLASPTSILTPPHVRQADKGFDGFIIDLDDAQKKVVRVVLCEDKASQAPRSLITRSVWKEISAICEGDREDEVHSSLNTLLKAVPGLSEEELEDAVDTIFWEKIRHFRVSVATGEDQRGNSDFALLFSGFEDVALGPLESRVGGILPFADVRAGLAELAQDLIRKLQEIGSVTGDSDV</sequence>
<evidence type="ECO:0008006" key="3">
    <source>
        <dbReference type="Google" id="ProtNLM"/>
    </source>
</evidence>
<dbReference type="OrthoDB" id="5117958at2"/>
<dbReference type="Proteomes" id="UP000221860">
    <property type="component" value="Unassembled WGS sequence"/>
</dbReference>
<organism evidence="1 2">
    <name type="scientific">Limimaricola cinnabarinus</name>
    <dbReference type="NCBI Taxonomy" id="1125964"/>
    <lineage>
        <taxon>Bacteria</taxon>
        <taxon>Pseudomonadati</taxon>
        <taxon>Pseudomonadota</taxon>
        <taxon>Alphaproteobacteria</taxon>
        <taxon>Rhodobacterales</taxon>
        <taxon>Paracoccaceae</taxon>
        <taxon>Limimaricola</taxon>
    </lineage>
</organism>
<keyword evidence="2" id="KW-1185">Reference proteome</keyword>
<reference evidence="1 2" key="1">
    <citation type="submission" date="2017-08" db="EMBL/GenBank/DDBJ databases">
        <title>Draft Genome Sequence of Loktanella cinnabarina Strain XM1, Isolated from Coastal Surface Water.</title>
        <authorList>
            <person name="Ma R."/>
            <person name="Wang J."/>
            <person name="Wang Q."/>
            <person name="Ma Z."/>
            <person name="Li J."/>
            <person name="Chen L."/>
        </authorList>
    </citation>
    <scope>NUCLEOTIDE SEQUENCE [LARGE SCALE GENOMIC DNA]</scope>
    <source>
        <strain evidence="1 2">XM1</strain>
    </source>
</reference>
<comment type="caution">
    <text evidence="1">The sequence shown here is derived from an EMBL/GenBank/DDBJ whole genome shotgun (WGS) entry which is preliminary data.</text>
</comment>